<dbReference type="Proteomes" id="UP000034087">
    <property type="component" value="Unassembled WGS sequence"/>
</dbReference>
<keyword evidence="1" id="KW-0812">Transmembrane</keyword>
<sequence>MVLGFGDIRYYCVYYVNAVLFGQYITINMMRVEPIIEWWKKFSEQCLNFANKFYRSLKRGLESCHAWLKKDLPKLHPLNAVNIVLSAVVAYIATDWIMTFTLVNFTNINNQYVGWTILIFAITMGVLEWAFEGIYERVTGVQAIFPPRYKFLFLMISIPSLLYINKLLILIKTHDKETEPNN</sequence>
<evidence type="ECO:0000313" key="3">
    <source>
        <dbReference type="Proteomes" id="UP000034087"/>
    </source>
</evidence>
<evidence type="ECO:0000256" key="1">
    <source>
        <dbReference type="SAM" id="Phobius"/>
    </source>
</evidence>
<name>A0A0G1IJJ4_9BACT</name>
<feature type="transmembrane region" description="Helical" evidence="1">
    <location>
        <begin position="151"/>
        <end position="171"/>
    </location>
</feature>
<evidence type="ECO:0000313" key="2">
    <source>
        <dbReference type="EMBL" id="KKT59335.1"/>
    </source>
</evidence>
<organism evidence="2 3">
    <name type="scientific">Candidatus Giovannonibacteria bacterium GW2011_GWA1_44_25</name>
    <dbReference type="NCBI Taxonomy" id="1618645"/>
    <lineage>
        <taxon>Bacteria</taxon>
        <taxon>Candidatus Giovannoniibacteriota</taxon>
    </lineage>
</organism>
<feature type="transmembrane region" description="Helical" evidence="1">
    <location>
        <begin position="12"/>
        <end position="30"/>
    </location>
</feature>
<proteinExistence type="predicted"/>
<comment type="caution">
    <text evidence="2">The sequence shown here is derived from an EMBL/GenBank/DDBJ whole genome shotgun (WGS) entry which is preliminary data.</text>
</comment>
<keyword evidence="1" id="KW-0472">Membrane</keyword>
<feature type="transmembrane region" description="Helical" evidence="1">
    <location>
        <begin position="83"/>
        <end position="105"/>
    </location>
</feature>
<gene>
    <name evidence="2" type="ORF">UW53_C0015G0018</name>
</gene>
<reference evidence="2 3" key="1">
    <citation type="journal article" date="2015" name="Nature">
        <title>rRNA introns, odd ribosomes, and small enigmatic genomes across a large radiation of phyla.</title>
        <authorList>
            <person name="Brown C.T."/>
            <person name="Hug L.A."/>
            <person name="Thomas B.C."/>
            <person name="Sharon I."/>
            <person name="Castelle C.J."/>
            <person name="Singh A."/>
            <person name="Wilkins M.J."/>
            <person name="Williams K.H."/>
            <person name="Banfield J.F."/>
        </authorList>
    </citation>
    <scope>NUCLEOTIDE SEQUENCE [LARGE SCALE GENOMIC DNA]</scope>
</reference>
<feature type="transmembrane region" description="Helical" evidence="1">
    <location>
        <begin position="112"/>
        <end position="131"/>
    </location>
</feature>
<accession>A0A0G1IJJ4</accession>
<dbReference type="AlphaFoldDB" id="A0A0G1IJJ4"/>
<protein>
    <submittedName>
        <fullName evidence="2">Uncharacterized protein</fullName>
    </submittedName>
</protein>
<dbReference type="EMBL" id="LCIR01000015">
    <property type="protein sequence ID" value="KKT59335.1"/>
    <property type="molecule type" value="Genomic_DNA"/>
</dbReference>
<keyword evidence="1" id="KW-1133">Transmembrane helix</keyword>